<name>A0A2A9P5H6_OPHUN</name>
<dbReference type="GO" id="GO:0005524">
    <property type="term" value="F:ATP binding"/>
    <property type="evidence" value="ECO:0007669"/>
    <property type="project" value="UniProtKB-KW"/>
</dbReference>
<evidence type="ECO:0000256" key="2">
    <source>
        <dbReference type="ARBA" id="ARBA00010769"/>
    </source>
</evidence>
<dbReference type="InterPro" id="IPR003151">
    <property type="entry name" value="PIK-rel_kinase_FAT"/>
</dbReference>
<dbReference type="Pfam" id="PF02260">
    <property type="entry name" value="FATC"/>
    <property type="match status" value="1"/>
</dbReference>
<dbReference type="PANTHER" id="PTHR11139:SF125">
    <property type="entry name" value="SERINE_THREONINE-PROTEIN KINASE MEC1"/>
    <property type="match status" value="1"/>
</dbReference>
<comment type="subcellular location">
    <subcellularLocation>
        <location evidence="1">Nucleus</location>
    </subcellularLocation>
</comment>
<proteinExistence type="inferred from homology"/>
<dbReference type="InterPro" id="IPR012993">
    <property type="entry name" value="UME"/>
</dbReference>
<evidence type="ECO:0000313" key="24">
    <source>
        <dbReference type="Proteomes" id="UP000037136"/>
    </source>
</evidence>
<dbReference type="CDD" id="cd00892">
    <property type="entry name" value="PIKKc_ATR"/>
    <property type="match status" value="1"/>
</dbReference>
<dbReference type="InterPro" id="IPR050517">
    <property type="entry name" value="DDR_Repair_Kinase"/>
</dbReference>
<dbReference type="SMART" id="SM00146">
    <property type="entry name" value="PI3Kc"/>
    <property type="match status" value="1"/>
</dbReference>
<dbReference type="SMART" id="SM01343">
    <property type="entry name" value="FATC"/>
    <property type="match status" value="1"/>
</dbReference>
<dbReference type="InterPro" id="IPR016024">
    <property type="entry name" value="ARM-type_fold"/>
</dbReference>
<keyword evidence="10" id="KW-0418">Kinase</keyword>
<dbReference type="GO" id="GO:0006281">
    <property type="term" value="P:DNA repair"/>
    <property type="evidence" value="ECO:0007669"/>
    <property type="project" value="UniProtKB-KW"/>
</dbReference>
<keyword evidence="15" id="KW-0469">Meiosis</keyword>
<dbReference type="Pfam" id="PF25385">
    <property type="entry name" value="HEAT_MEC1_N"/>
    <property type="match status" value="1"/>
</dbReference>
<dbReference type="PANTHER" id="PTHR11139">
    <property type="entry name" value="ATAXIA TELANGIECTASIA MUTATED ATM -RELATED"/>
    <property type="match status" value="1"/>
</dbReference>
<organism evidence="23 24">
    <name type="scientific">Ophiocordyceps unilateralis</name>
    <name type="common">Zombie-ant fungus</name>
    <name type="synonym">Torrubia unilateralis</name>
    <dbReference type="NCBI Taxonomy" id="268505"/>
    <lineage>
        <taxon>Eukaryota</taxon>
        <taxon>Fungi</taxon>
        <taxon>Dikarya</taxon>
        <taxon>Ascomycota</taxon>
        <taxon>Pezizomycotina</taxon>
        <taxon>Sordariomycetes</taxon>
        <taxon>Hypocreomycetidae</taxon>
        <taxon>Hypocreales</taxon>
        <taxon>Ophiocordycipitaceae</taxon>
        <taxon>Ophiocordyceps</taxon>
    </lineage>
</organism>
<dbReference type="InterPro" id="IPR056802">
    <property type="entry name" value="ATR-like_M-HEAT"/>
</dbReference>
<evidence type="ECO:0000256" key="9">
    <source>
        <dbReference type="ARBA" id="ARBA00022763"/>
    </source>
</evidence>
<dbReference type="SUPFAM" id="SSF48371">
    <property type="entry name" value="ARM repeat"/>
    <property type="match status" value="1"/>
</dbReference>
<evidence type="ECO:0000259" key="21">
    <source>
        <dbReference type="PROSITE" id="PS51189"/>
    </source>
</evidence>
<keyword evidence="13" id="KW-0234">DNA repair</keyword>
<dbReference type="InterPro" id="IPR058681">
    <property type="entry name" value="HEAT_MEC1_N"/>
</dbReference>
<dbReference type="InterPro" id="IPR000403">
    <property type="entry name" value="PI3/4_kinase_cat_dom"/>
</dbReference>
<evidence type="ECO:0000259" key="22">
    <source>
        <dbReference type="PROSITE" id="PS51190"/>
    </source>
</evidence>
<dbReference type="Gene3D" id="1.10.1070.11">
    <property type="entry name" value="Phosphatidylinositol 3-/4-kinase, catalytic domain"/>
    <property type="match status" value="1"/>
</dbReference>
<feature type="domain" description="FAT" evidence="21">
    <location>
        <begin position="1423"/>
        <end position="1994"/>
    </location>
</feature>
<accession>A0A2A9P5H6</accession>
<dbReference type="PROSITE" id="PS51190">
    <property type="entry name" value="FATC"/>
    <property type="match status" value="1"/>
</dbReference>
<sequence>MADSIHGRAADRADDVPPSTLAAQLVENISTSAKSSRSDNSSEVWRLYAIIQREKGDARRKTKAEEVDQNHMLIYVLCLHSLEGIKLDDPFVDRRHIRNEFLKAIKFFIKVINETPTVLKVSEHGQFYRGREPLWVWLLPRLLRFLGHADCLDLEPSIVGFLQYLLLLVSRRSHLWAVSASLSLYLRACLTGLLDHLQDPTLTSSNSKTPIHLFLPPLFALNQILDETRQEHSQQSTYVIGSVHQALRQAISLSRVLSYPFFCQQPVVFNVPFLSQNGPWMMDSWLDLRHAQRKWHVSAHSSPMSLIETALNVAKPSAETSDSMQLFPSKANALLVLLCAEMIVCPDDLVRQDSTGEQSRLTYCKAIMAISEASIRSYTIGRLAASKLVQELTLLSSQHPAIGENTDVWRCTRLLRHVIDVPAHQVLDESMHPAKFENQELRECVERLNLTFDPPSQIVSGTKRRKISNTDPRTCLLQAIYGALQVKEAEDDDDTVTFEQLFLSGFEGASEDDRCLAIELLSRMCCVADESISMPGSETRCAICEEEGDPGTVTASSFKSEARLVFCKLVRLPKFLESRRPRIVAMIALRKFVLHCEESGFLDLERAGFGDVAVPGPGQWCLQSLNSALRELRVAAGRTLPTFIPPSPTPALDEDLLHRNRKCSIALLKKTSDQHQPRHVETHIMAWAQIGRVATEDELILVLIQLLEYLGSSNGLVSAFAFNELLNLAESRSITPRRLFEPFWKNLAYMATKNMVQRPQQSRAIAELLQISVNELLLLIQSHALPWLVLDRQTDVIQKIAEARQEKEPWRPLMDSANLAATLALLLVQDADNMEHFTQSRLNDISPHFHSLTLLDLFQAEPVLIALELLRSAAGADPARQQVVHKALHLMATTILRSNKDAKLKKSNVIGRFLQSHVLGLMARLTDVINDSVSTHPPVLEQRSCIRTLEELIKVCKGYARIARPQMSACLLSAIAQDALREASFSCWVAMLTNLDEEDVEMLIEPTFFIVNRYWTAFNRCSGRAAQEMLGFLLDKHAPIVTAYIHKIPSLSHIAELADVESRLSALRPSLATDEALRAFADRVAHDNSGVVHQALTELVPYLRDNQSALYTSAVSQRPDSAVTSVLRALLDCACKYNGVQSDISRLCVESVGLIGCLDSNRIESVREHRTIVVLDNFEGVGEATDFGLFLLQEVLVPSFLSATDTKLQGFLSFAMQELLIRCDIKAACAMQNTGMMGGNDVYRKWIALPEYTREIVTPFLTSRYMVAPMAPVTVEYPIFHLGKPYGNWLRSFVVDLLRNGQNLHADTLFEPLTRVIRVKDLSTAEFLLPYLVLHVLLGPRSSEEDRERVVGELLVVLRYNPAETASYLEKEEMKKFCHAVFRVLDYAMRWIQAKRAKGRLSSADKENLSRIQAILDGIPAELIAQRAIDCNEYARALFHLEQDAQKLEQSKREPGDRLQLLERLQHIYANIDEPDGLEGISAHLPALDIKQQILSHKKAGRWSAAQTWYEMQLAEKPDNVDLQLELLQCFKQGGQHDALLNYVESLRTETSHENNKVMPFAVEAAWVTGRWESLAKFTSRFHGDVVQDFNMSIATLFDGLHKKCSSEFFSKTVGSVREKIASEMTASATMSLQAAHELLLRCHVLTDLEIIVSRKPRDDEERRTTMALLDGRLDVIGAYFNDKQYLLGVRRAAMELARPSYTDAEVSSLWVASARLARKTDSLHRSFNAVLQASRLGDGAATIENAKLLWRDGHHRQAIQMLQGAIERNKFMTQTGMASSVSTAAPTKLTSPQKLVAARAQLLLARWLDAAGQSHATALREKYQQPPRTHSAYEKGHFYLGRHYKKILESERPLKVEDQSDNYVIGEITRLVIENYIRSLNAGTKYLYQTLPRILTLWLDMGAQVDKPPEGKASLSRELHRRRVEQLNLLHNFLDKYIHRIPAYVFYTALPQIVARIAHPNVSVFERLTRIIVKVVESYPRQALWSLIGIMTSKQMTERKARGTQILQALRTVSRKVDGTSYDLKQLLRAGEKLADQLLVACHNGEFPGNKSVQASLSRDLRFQHKCTPCPLVVPVESSLNATLPAVSEQVRKHKAFSRDVVTMDCFLDEVLVLSSLAKPRRLTARGSDGKCYMLLIKPKDDLRTDQRLMEFNGIINRALKHDAESSRRQLYIRTYAVVPLNEECGIIEWVPGIRTMRDILLNLYGSRRIQPDYAALKSLMEEASTSEAKLRIFTDEVLGRFPAILPVWFMQQFPSPSAWFTARLRYTRTCAVMSMVGTMLGLGDRHGENVTLEEDNGGVFHVDFNCLFDKGLTFQKPERVPFRLTHNMVAAMGVYGYEGPFRKSSELTLSMLRQQEETLMAILEAFIYDPTLDLQKEKRNGKRGDSGGVKLQPQSVVDSIRRKVRGLLPNESIPLSVEGQVEELIKQAVDARNLTAMYIGWCPFL</sequence>
<dbReference type="Pfam" id="PF25030">
    <property type="entry name" value="M-HEAT_ATR"/>
    <property type="match status" value="1"/>
</dbReference>
<dbReference type="PROSITE" id="PS51189">
    <property type="entry name" value="FAT"/>
    <property type="match status" value="1"/>
</dbReference>
<keyword evidence="24" id="KW-1185">Reference proteome</keyword>
<evidence type="ECO:0000256" key="1">
    <source>
        <dbReference type="ARBA" id="ARBA00004123"/>
    </source>
</evidence>
<dbReference type="GO" id="GO:0005634">
    <property type="term" value="C:nucleus"/>
    <property type="evidence" value="ECO:0007669"/>
    <property type="project" value="UniProtKB-SubCell"/>
</dbReference>
<evidence type="ECO:0000256" key="7">
    <source>
        <dbReference type="ARBA" id="ARBA00022679"/>
    </source>
</evidence>
<dbReference type="GO" id="GO:0000077">
    <property type="term" value="P:DNA damage checkpoint signaling"/>
    <property type="evidence" value="ECO:0007669"/>
    <property type="project" value="TreeGrafter"/>
</dbReference>
<dbReference type="InterPro" id="IPR036940">
    <property type="entry name" value="PI3/4_kinase_cat_sf"/>
</dbReference>
<evidence type="ECO:0000256" key="13">
    <source>
        <dbReference type="ARBA" id="ARBA00023204"/>
    </source>
</evidence>
<keyword evidence="9" id="KW-0227">DNA damage</keyword>
<protein>
    <recommendedName>
        <fullName evidence="5">Serine/threonine-protein kinase MEC1</fullName>
        <ecNumber evidence="4">2.7.11.1</ecNumber>
    </recommendedName>
    <alternativeName>
        <fullName evidence="19">ATR homolog</fullName>
    </alternativeName>
    <alternativeName>
        <fullName evidence="18">DNA-damage checkpoint kinase MEC1</fullName>
    </alternativeName>
    <alternativeName>
        <fullName evidence="17">Mitosis entry checkpoint protein 1</fullName>
    </alternativeName>
</protein>
<keyword evidence="8" id="KW-0547">Nucleotide-binding</keyword>
<dbReference type="OrthoDB" id="381190at2759"/>
<evidence type="ECO:0000256" key="8">
    <source>
        <dbReference type="ARBA" id="ARBA00022741"/>
    </source>
</evidence>
<evidence type="ECO:0000313" key="23">
    <source>
        <dbReference type="EMBL" id="PFH56755.1"/>
    </source>
</evidence>
<dbReference type="Pfam" id="PF00454">
    <property type="entry name" value="PI3_PI4_kinase"/>
    <property type="match status" value="1"/>
</dbReference>
<evidence type="ECO:0000256" key="14">
    <source>
        <dbReference type="ARBA" id="ARBA00023242"/>
    </source>
</evidence>
<reference evidence="23 24" key="1">
    <citation type="journal article" date="2015" name="BMC Genomics">
        <title>Gene expression during zombie ant biting behavior reflects the complexity underlying fungal parasitic behavioral manipulation.</title>
        <authorList>
            <person name="de Bekker C."/>
            <person name="Ohm R.A."/>
            <person name="Loreto R.G."/>
            <person name="Sebastian A."/>
            <person name="Albert I."/>
            <person name="Merrow M."/>
            <person name="Brachmann A."/>
            <person name="Hughes D.P."/>
        </authorList>
    </citation>
    <scope>NUCLEOTIDE SEQUENCE [LARGE SCALE GENOMIC DNA]</scope>
    <source>
        <strain evidence="23 24">SC16a</strain>
    </source>
</reference>
<dbReference type="InterPro" id="IPR057564">
    <property type="entry name" value="HEAT_ATR"/>
</dbReference>
<comment type="caution">
    <text evidence="23">The sequence shown here is derived from an EMBL/GenBank/DDBJ whole genome shotgun (WGS) entry which is preliminary data.</text>
</comment>
<gene>
    <name evidence="23" type="ORF">XA68_16038</name>
</gene>
<keyword evidence="11" id="KW-0067">ATP-binding</keyword>
<evidence type="ECO:0000256" key="3">
    <source>
        <dbReference type="ARBA" id="ARBA00011370"/>
    </source>
</evidence>
<dbReference type="EMBL" id="LAZP02000515">
    <property type="protein sequence ID" value="PFH56755.1"/>
    <property type="molecule type" value="Genomic_DNA"/>
</dbReference>
<evidence type="ECO:0000256" key="5">
    <source>
        <dbReference type="ARBA" id="ARBA00021345"/>
    </source>
</evidence>
<comment type="function">
    <text evidence="16">Serine/threonine protein kinase which activates checkpoint signaling upon genotoxic stresses such as ionizing radiation (IR), ultraviolet light (UV), or DNA replication stalling, thereby acting as a DNA damage sensor. Recognizes the substrate consensus sequence [ST]-Q. Phosphorylates histone H2A to form H2AS128ph (gamma-H2A) at sites of DNA damage, involved in the regulation of DNA damage response mechanism. Required for the control of telomere length and genome stability.</text>
</comment>
<keyword evidence="7" id="KW-0808">Transferase</keyword>
<dbReference type="Pfam" id="PF02259">
    <property type="entry name" value="FAT"/>
    <property type="match status" value="1"/>
</dbReference>
<feature type="domain" description="FATC" evidence="22">
    <location>
        <begin position="2415"/>
        <end position="2447"/>
    </location>
</feature>
<evidence type="ECO:0000256" key="16">
    <source>
        <dbReference type="ARBA" id="ARBA00025079"/>
    </source>
</evidence>
<evidence type="ECO:0000256" key="19">
    <source>
        <dbReference type="ARBA" id="ARBA00033001"/>
    </source>
</evidence>
<dbReference type="GO" id="GO:0005694">
    <property type="term" value="C:chromosome"/>
    <property type="evidence" value="ECO:0007669"/>
    <property type="project" value="TreeGrafter"/>
</dbReference>
<dbReference type="GO" id="GO:0000723">
    <property type="term" value="P:telomere maintenance"/>
    <property type="evidence" value="ECO:0007669"/>
    <property type="project" value="TreeGrafter"/>
</dbReference>
<dbReference type="STRING" id="268505.A0A2A9P5H6"/>
<comment type="similarity">
    <text evidence="2">Belongs to the PI3/PI4-kinase family. ATM subfamily.</text>
</comment>
<dbReference type="Proteomes" id="UP000037136">
    <property type="component" value="Unassembled WGS sequence"/>
</dbReference>
<dbReference type="SUPFAM" id="SSF56112">
    <property type="entry name" value="Protein kinase-like (PK-like)"/>
    <property type="match status" value="1"/>
</dbReference>
<evidence type="ECO:0000256" key="11">
    <source>
        <dbReference type="ARBA" id="ARBA00022840"/>
    </source>
</evidence>
<dbReference type="EC" id="2.7.11.1" evidence="4"/>
<evidence type="ECO:0000256" key="17">
    <source>
        <dbReference type="ARBA" id="ARBA00029679"/>
    </source>
</evidence>
<dbReference type="GO" id="GO:0004674">
    <property type="term" value="F:protein serine/threonine kinase activity"/>
    <property type="evidence" value="ECO:0007669"/>
    <property type="project" value="UniProtKB-KW"/>
</dbReference>
<keyword evidence="14" id="KW-0539">Nucleus</keyword>
<dbReference type="Gene3D" id="3.30.1010.10">
    <property type="entry name" value="Phosphatidylinositol 3-kinase Catalytic Subunit, Chain A, domain 4"/>
    <property type="match status" value="1"/>
</dbReference>
<keyword evidence="12" id="KW-0156">Chromatin regulator</keyword>
<dbReference type="FunFam" id="1.10.1070.11:FF:000031">
    <property type="entry name" value="Phosphatidyl inositol 3-kinase"/>
    <property type="match status" value="1"/>
</dbReference>
<dbReference type="InterPro" id="IPR011009">
    <property type="entry name" value="Kinase-like_dom_sf"/>
</dbReference>
<evidence type="ECO:0000256" key="10">
    <source>
        <dbReference type="ARBA" id="ARBA00022777"/>
    </source>
</evidence>
<comment type="subunit">
    <text evidence="3">Associates with DNA double-strand breaks.</text>
</comment>
<dbReference type="SMART" id="SM00802">
    <property type="entry name" value="UME"/>
    <property type="match status" value="1"/>
</dbReference>
<dbReference type="InterPro" id="IPR014009">
    <property type="entry name" value="PIK_FAT"/>
</dbReference>
<keyword evidence="6" id="KW-0723">Serine/threonine-protein kinase</keyword>
<evidence type="ECO:0000256" key="12">
    <source>
        <dbReference type="ARBA" id="ARBA00022853"/>
    </source>
</evidence>
<reference evidence="23 24" key="2">
    <citation type="journal article" date="2017" name="Sci. Rep.">
        <title>Ant-infecting Ophiocordyceps genomes reveal a high diversity of potential behavioral manipulation genes and a possible major role for enterotoxins.</title>
        <authorList>
            <person name="de Bekker C."/>
            <person name="Ohm R.A."/>
            <person name="Evans H.C."/>
            <person name="Brachmann A."/>
            <person name="Hughes D.P."/>
        </authorList>
    </citation>
    <scope>NUCLEOTIDE SEQUENCE [LARGE SCALE GENOMIC DNA]</scope>
    <source>
        <strain evidence="23 24">SC16a</strain>
    </source>
</reference>
<evidence type="ECO:0000259" key="20">
    <source>
        <dbReference type="PROSITE" id="PS50290"/>
    </source>
</evidence>
<dbReference type="InterPro" id="IPR003152">
    <property type="entry name" value="FATC_dom"/>
</dbReference>
<dbReference type="Pfam" id="PF08064">
    <property type="entry name" value="UME"/>
    <property type="match status" value="1"/>
</dbReference>
<evidence type="ECO:0000256" key="18">
    <source>
        <dbReference type="ARBA" id="ARBA00030459"/>
    </source>
</evidence>
<dbReference type="Pfam" id="PF23593">
    <property type="entry name" value="HEAT_ATR"/>
    <property type="match status" value="1"/>
</dbReference>
<dbReference type="PROSITE" id="PS50290">
    <property type="entry name" value="PI3_4_KINASE_3"/>
    <property type="match status" value="1"/>
</dbReference>
<feature type="domain" description="PI3K/PI4K catalytic" evidence="20">
    <location>
        <begin position="2108"/>
        <end position="2414"/>
    </location>
</feature>
<evidence type="ECO:0000256" key="4">
    <source>
        <dbReference type="ARBA" id="ARBA00012513"/>
    </source>
</evidence>
<evidence type="ECO:0000256" key="15">
    <source>
        <dbReference type="ARBA" id="ARBA00023254"/>
    </source>
</evidence>
<evidence type="ECO:0000256" key="6">
    <source>
        <dbReference type="ARBA" id="ARBA00022527"/>
    </source>
</evidence>